<feature type="coiled-coil region" evidence="10">
    <location>
        <begin position="419"/>
        <end position="446"/>
    </location>
</feature>
<evidence type="ECO:0000256" key="3">
    <source>
        <dbReference type="ARBA" id="ARBA00010171"/>
    </source>
</evidence>
<name>A0A0A1TM21_9HYPO</name>
<sequence>MAQSSSRRRRRSESAEDVSELVSPASDTSKRRRRNDGNAPNGDTPSRAGASRTNGTNGTTGQIDMNAFHAGAIVRVTVENFVTYEKAEFFPGPYLNMVIGPNGTGKSSLVCAICLGLGYSPKHLGRAGSVKEFVKHGKDNATIEIELQKRPSDRRNYIVKVQIRREQNSQKWWLNGKETTHKAIQELMRTLKIQVDNLCQFLPQDRVVEFAACTPVDLLHETLRAAAPEEMLMWQSQLQELHKAKKEIVEGTRSDAEQLENLETRQQGLQADVDRLLERQQIQDKVEDLKAALVLSRYQEARDKHAAAKQKKKDAERSLKKLEQDSGPSLNAVNDKQEYSAKISKAIKAQETVLEQCHVKTRAAYREALAQGERIKEFGNRLDAERKGFEAKRRDFAASRSKITQLQGDLKNRPEPFNAADWNQKIRSEEHTLRELEESAREVNSSFQAIVAQGSEIKHKTQQLMADMQALDTQQGQQLNLMKRNFPDVAKAWEWIQDNKGEFEKEVFGPPMICCSVKNDRYADAIQAMLQVDDYLCFTAQTKADYKKLSDQIYRVMSLSVNIRTCSVPLSSFKPPATQAQLADIGLDGFAVDFLDGPEPVLAMLCAEKRLHLSGISMMDHSEEQYERLVNSERISQWAAGRQLYTVRRRKEYGPKAMTTVTKSIMAGKFWTSQPVDVQEKTRIQNEIVDLQRRKEPLKAEHEKLKEKKADIEHEKDAINEKIESLKAEKSALQKESQRWQSLPQKIENEERQKAASEEAMREARATLTEIQYEWDSETLKRVKLALRHKRSIERVRAAHQTLIEYRLCLVEANSDVAGLKELNAALVEQLEKEREKLDIASREATESRDAGRLISDELKEVLLRAPDKQDMYSELCEGKSPEEMRNLIDAEKAQLELIHAANPNVMRDFNKRAEEIAKIKAKMEKAGGEMSELNVKLQSLMGKWEPKLDELVAQINDAFAYNFEQISCAGEVRVDKADNFDNWALDIMVRFRENETLQKLTAHRQSGGERAVSTIFFLMALQSMAQSPFRVVDEINQGMDPRNERMVHERMVEIACREHTSQYFLITPKLLTGLRYDPKMRVLCIASGEYMPTEGRKLDFGRCIGIQKNLLTAR</sequence>
<comment type="similarity">
    <text evidence="3">Belongs to the SMC family. SMC5 subfamily.</text>
</comment>
<protein>
    <recommendedName>
        <fullName evidence="4">Structural maintenance of chromosomes protein 5</fullName>
    </recommendedName>
</protein>
<evidence type="ECO:0000256" key="7">
    <source>
        <dbReference type="ARBA" id="ARBA00022840"/>
    </source>
</evidence>
<evidence type="ECO:0000256" key="11">
    <source>
        <dbReference type="SAM" id="MobiDB-lite"/>
    </source>
</evidence>
<feature type="domain" description="RecF/RecN/SMC N-terminal" evidence="12">
    <location>
        <begin position="73"/>
        <end position="1068"/>
    </location>
</feature>
<feature type="compositionally biased region" description="Basic and acidic residues" evidence="11">
    <location>
        <begin position="313"/>
        <end position="324"/>
    </location>
</feature>
<feature type="coiled-coil region" evidence="10">
    <location>
        <begin position="810"/>
        <end position="851"/>
    </location>
</feature>
<evidence type="ECO:0000256" key="4">
    <source>
        <dbReference type="ARBA" id="ARBA00018687"/>
    </source>
</evidence>
<evidence type="ECO:0000313" key="14">
    <source>
        <dbReference type="Proteomes" id="UP000039046"/>
    </source>
</evidence>
<evidence type="ECO:0000256" key="5">
    <source>
        <dbReference type="ARBA" id="ARBA00022454"/>
    </source>
</evidence>
<dbReference type="FunFam" id="3.40.50.300:FF:001301">
    <property type="entry name" value="Structural maintenance of chromosomes 5"/>
    <property type="match status" value="1"/>
</dbReference>
<keyword evidence="5" id="KW-0158">Chromosome</keyword>
<feature type="region of interest" description="Disordered" evidence="11">
    <location>
        <begin position="1"/>
        <end position="62"/>
    </location>
</feature>
<dbReference type="GO" id="GO:0003697">
    <property type="term" value="F:single-stranded DNA binding"/>
    <property type="evidence" value="ECO:0007669"/>
    <property type="project" value="TreeGrafter"/>
</dbReference>
<dbReference type="GO" id="GO:0000724">
    <property type="term" value="P:double-strand break repair via homologous recombination"/>
    <property type="evidence" value="ECO:0007669"/>
    <property type="project" value="TreeGrafter"/>
</dbReference>
<feature type="compositionally biased region" description="Basic residues" evidence="11">
    <location>
        <begin position="1"/>
        <end position="11"/>
    </location>
</feature>
<dbReference type="GO" id="GO:0005634">
    <property type="term" value="C:nucleus"/>
    <property type="evidence" value="ECO:0007669"/>
    <property type="project" value="UniProtKB-SubCell"/>
</dbReference>
<comment type="subcellular location">
    <subcellularLocation>
        <location evidence="2">Chromosome</location>
    </subcellularLocation>
    <subcellularLocation>
        <location evidence="1">Nucleus</location>
    </subcellularLocation>
</comment>
<evidence type="ECO:0000256" key="1">
    <source>
        <dbReference type="ARBA" id="ARBA00004123"/>
    </source>
</evidence>
<evidence type="ECO:0000256" key="8">
    <source>
        <dbReference type="ARBA" id="ARBA00023054"/>
    </source>
</evidence>
<dbReference type="GO" id="GO:0005524">
    <property type="term" value="F:ATP binding"/>
    <property type="evidence" value="ECO:0007669"/>
    <property type="project" value="UniProtKB-KW"/>
</dbReference>
<dbReference type="Pfam" id="PF02463">
    <property type="entry name" value="SMC_N"/>
    <property type="match status" value="1"/>
</dbReference>
<feature type="coiled-coil region" evidence="10">
    <location>
        <begin position="681"/>
        <end position="767"/>
    </location>
</feature>
<feature type="compositionally biased region" description="Polar residues" evidence="11">
    <location>
        <begin position="51"/>
        <end position="62"/>
    </location>
</feature>
<dbReference type="InterPro" id="IPR027417">
    <property type="entry name" value="P-loop_NTPase"/>
</dbReference>
<organism evidence="13 14">
    <name type="scientific">[Torrubiella] hemipterigena</name>
    <dbReference type="NCBI Taxonomy" id="1531966"/>
    <lineage>
        <taxon>Eukaryota</taxon>
        <taxon>Fungi</taxon>
        <taxon>Dikarya</taxon>
        <taxon>Ascomycota</taxon>
        <taxon>Pezizomycotina</taxon>
        <taxon>Sordariomycetes</taxon>
        <taxon>Hypocreomycetidae</taxon>
        <taxon>Hypocreales</taxon>
        <taxon>Clavicipitaceae</taxon>
        <taxon>Clavicipitaceae incertae sedis</taxon>
        <taxon>'Torrubiella' clade</taxon>
    </lineage>
</organism>
<dbReference type="OrthoDB" id="10254973at2759"/>
<evidence type="ECO:0000256" key="10">
    <source>
        <dbReference type="SAM" id="Coils"/>
    </source>
</evidence>
<keyword evidence="6" id="KW-0547">Nucleotide-binding</keyword>
<dbReference type="SUPFAM" id="SSF52540">
    <property type="entry name" value="P-loop containing nucleoside triphosphate hydrolases"/>
    <property type="match status" value="1"/>
</dbReference>
<dbReference type="PANTHER" id="PTHR45916">
    <property type="entry name" value="STRUCTURAL MAINTENANCE OF CHROMOSOMES PROTEIN 5"/>
    <property type="match status" value="1"/>
</dbReference>
<dbReference type="HOGENOM" id="CLU_004969_2_0_1"/>
<dbReference type="STRING" id="1531966.A0A0A1TM21"/>
<keyword evidence="9" id="KW-0539">Nucleus</keyword>
<dbReference type="AlphaFoldDB" id="A0A0A1TM21"/>
<keyword evidence="8 10" id="KW-0175">Coiled coil</keyword>
<keyword evidence="7" id="KW-0067">ATP-binding</keyword>
<feature type="region of interest" description="Disordered" evidence="11">
    <location>
        <begin position="304"/>
        <end position="333"/>
    </location>
</feature>
<evidence type="ECO:0000256" key="6">
    <source>
        <dbReference type="ARBA" id="ARBA00022741"/>
    </source>
</evidence>
<reference evidence="13 14" key="1">
    <citation type="journal article" date="2015" name="Genome Announc.">
        <title>Draft Genome Sequence and Gene Annotation of the Entomopathogenic Fungus Verticillium hemipterigenum.</title>
        <authorList>
            <person name="Horn F."/>
            <person name="Habel A."/>
            <person name="Scharf D.H."/>
            <person name="Dworschak J."/>
            <person name="Brakhage A.A."/>
            <person name="Guthke R."/>
            <person name="Hertweck C."/>
            <person name="Linde J."/>
        </authorList>
    </citation>
    <scope>NUCLEOTIDE SEQUENCE [LARGE SCALE GENOMIC DNA]</scope>
</reference>
<keyword evidence="14" id="KW-1185">Reference proteome</keyword>
<dbReference type="PANTHER" id="PTHR45916:SF1">
    <property type="entry name" value="STRUCTURAL MAINTENANCE OF CHROMOSOMES PROTEIN 5"/>
    <property type="match status" value="1"/>
</dbReference>
<dbReference type="Gene3D" id="3.40.50.300">
    <property type="entry name" value="P-loop containing nucleotide triphosphate hydrolases"/>
    <property type="match status" value="2"/>
</dbReference>
<dbReference type="EMBL" id="CDHN01000004">
    <property type="protein sequence ID" value="CEJ92135.1"/>
    <property type="molecule type" value="Genomic_DNA"/>
</dbReference>
<dbReference type="Proteomes" id="UP000039046">
    <property type="component" value="Unassembled WGS sequence"/>
</dbReference>
<evidence type="ECO:0000259" key="12">
    <source>
        <dbReference type="Pfam" id="PF02463"/>
    </source>
</evidence>
<gene>
    <name evidence="13" type="ORF">VHEMI07805</name>
</gene>
<evidence type="ECO:0000313" key="13">
    <source>
        <dbReference type="EMBL" id="CEJ92135.1"/>
    </source>
</evidence>
<dbReference type="GO" id="GO:0030915">
    <property type="term" value="C:Smc5-Smc6 complex"/>
    <property type="evidence" value="ECO:0007669"/>
    <property type="project" value="TreeGrafter"/>
</dbReference>
<dbReference type="InterPro" id="IPR003395">
    <property type="entry name" value="RecF/RecN/SMC_N"/>
</dbReference>
<evidence type="ECO:0000256" key="2">
    <source>
        <dbReference type="ARBA" id="ARBA00004286"/>
    </source>
</evidence>
<accession>A0A0A1TM21</accession>
<proteinExistence type="inferred from homology"/>
<evidence type="ECO:0000256" key="9">
    <source>
        <dbReference type="ARBA" id="ARBA00023242"/>
    </source>
</evidence>